<proteinExistence type="predicted"/>
<gene>
    <name evidence="2" type="ORF">SYMBAF_05280</name>
</gene>
<evidence type="ECO:0000313" key="2">
    <source>
        <dbReference type="EMBL" id="QLH62468.1"/>
    </source>
</evidence>
<organism evidence="2 3">
    <name type="scientific">Serratia symbiotica</name>
    <dbReference type="NCBI Taxonomy" id="138074"/>
    <lineage>
        <taxon>Bacteria</taxon>
        <taxon>Pseudomonadati</taxon>
        <taxon>Pseudomonadota</taxon>
        <taxon>Gammaproteobacteria</taxon>
        <taxon>Enterobacterales</taxon>
        <taxon>Yersiniaceae</taxon>
        <taxon>Serratia</taxon>
    </lineage>
</organism>
<dbReference type="InterPro" id="IPR036937">
    <property type="entry name" value="Adhesion_dom_fimbrial_sf"/>
</dbReference>
<dbReference type="Pfam" id="PF00419">
    <property type="entry name" value="Fimbrial"/>
    <property type="match status" value="1"/>
</dbReference>
<dbReference type="GO" id="GO:0007155">
    <property type="term" value="P:cell adhesion"/>
    <property type="evidence" value="ECO:0007669"/>
    <property type="project" value="InterPro"/>
</dbReference>
<evidence type="ECO:0000313" key="3">
    <source>
        <dbReference type="Proteomes" id="UP000042738"/>
    </source>
</evidence>
<evidence type="ECO:0000259" key="1">
    <source>
        <dbReference type="Pfam" id="PF00419"/>
    </source>
</evidence>
<dbReference type="Proteomes" id="UP000042738">
    <property type="component" value="Chromosome"/>
</dbReference>
<reference evidence="2 3" key="1">
    <citation type="journal article" date="2014" name="Genome Announc.">
        <title>Whole-Genome Sequence of Serratia symbiotica Strain CWBI-2.3T, a Free-Living Symbiont of the Black Bean Aphid Aphis fabae.</title>
        <authorList>
            <person name="Foray V."/>
            <person name="Grigorescu A.S."/>
            <person name="Sabri A."/>
            <person name="Haubruge E."/>
            <person name="Lognay G."/>
            <person name="Francis F."/>
            <person name="Fauconnier M.L."/>
            <person name="Hance T."/>
            <person name="Thonart P."/>
        </authorList>
    </citation>
    <scope>NUCLEOTIDE SEQUENCE [LARGE SCALE GENOMIC DNA]</scope>
    <source>
        <strain evidence="2">CWBI-2.3</strain>
    </source>
</reference>
<sequence length="314" mass="34347">MSNTFWDGAGENDFYIQLDSSSFPSSKAGTKLQLFYKTPAKSSYSLNYNNQTSLTNPPSWLAGETSLMPSDINSGYLKLNENLDIKVSMPHGEMVPFSWSYQGVSASLNYGMGRAFNRFFYGMEGELSLILRRDMVGGGVLLPRNVQAASIYRSMSPSSGSPPEAKNPLPALRIFLKGQVVPTPVVCSINNEKVIDVVFGELNSADITLDGSHYGKDIAISYSCNSDVNLPVTINLIASNTRFSGDYILTSNPELGVVMKYHSRTIKPWGSFTTHLVSGKGDDWIYFAPVRKAPTRAIPTGKFTASATLVIMIE</sequence>
<dbReference type="InterPro" id="IPR008966">
    <property type="entry name" value="Adhesion_dom_sf"/>
</dbReference>
<dbReference type="GeneID" id="93735930"/>
<dbReference type="GO" id="GO:0009289">
    <property type="term" value="C:pilus"/>
    <property type="evidence" value="ECO:0007669"/>
    <property type="project" value="InterPro"/>
</dbReference>
<accession>A0A7D5NLC6</accession>
<dbReference type="Gene3D" id="2.60.40.1090">
    <property type="entry name" value="Fimbrial-type adhesion domain"/>
    <property type="match status" value="1"/>
</dbReference>
<protein>
    <submittedName>
        <fullName evidence="2">Fimbrial protein</fullName>
    </submittedName>
</protein>
<dbReference type="InterPro" id="IPR000259">
    <property type="entry name" value="Adhesion_dom_fimbrial"/>
</dbReference>
<dbReference type="EMBL" id="CP050855">
    <property type="protein sequence ID" value="QLH62468.1"/>
    <property type="molecule type" value="Genomic_DNA"/>
</dbReference>
<dbReference type="AlphaFoldDB" id="A0A7D5NLC6"/>
<dbReference type="SUPFAM" id="SSF49401">
    <property type="entry name" value="Bacterial adhesins"/>
    <property type="match status" value="1"/>
</dbReference>
<name>A0A7D5NLC6_9GAMM</name>
<dbReference type="RefSeq" id="WP_160289814.1">
    <property type="nucleotide sequence ID" value="NZ_CP050855.1"/>
</dbReference>
<feature type="domain" description="Fimbrial-type adhesion" evidence="1">
    <location>
        <begin position="176"/>
        <end position="312"/>
    </location>
</feature>